<proteinExistence type="predicted"/>
<dbReference type="InterPro" id="IPR027417">
    <property type="entry name" value="P-loop_NTPase"/>
</dbReference>
<evidence type="ECO:0000313" key="3">
    <source>
        <dbReference type="EMBL" id="EET82096.1"/>
    </source>
</evidence>
<feature type="coiled-coil region" evidence="1">
    <location>
        <begin position="271"/>
        <end position="326"/>
    </location>
</feature>
<keyword evidence="1" id="KW-0175">Coiled coil</keyword>
<protein>
    <recommendedName>
        <fullName evidence="2">Rad50/SbcC-type AAA domain-containing protein</fullName>
    </recommendedName>
</protein>
<name>A0ABM9YMF2_ACIRA</name>
<keyword evidence="4" id="KW-1185">Reference proteome</keyword>
<dbReference type="SUPFAM" id="SSF52540">
    <property type="entry name" value="P-loop containing nucleoside triphosphate hydrolases"/>
    <property type="match status" value="1"/>
</dbReference>
<dbReference type="RefSeq" id="WP_005405206.1">
    <property type="nucleotide sequence ID" value="NZ_ACVR01000051.1"/>
</dbReference>
<dbReference type="Proteomes" id="UP000018419">
    <property type="component" value="Unassembled WGS sequence"/>
</dbReference>
<dbReference type="Pfam" id="PF13476">
    <property type="entry name" value="AAA_23"/>
    <property type="match status" value="1"/>
</dbReference>
<accession>A0ABM9YMF2</accession>
<evidence type="ECO:0000256" key="1">
    <source>
        <dbReference type="SAM" id="Coils"/>
    </source>
</evidence>
<evidence type="ECO:0000259" key="2">
    <source>
        <dbReference type="Pfam" id="PF13476"/>
    </source>
</evidence>
<comment type="caution">
    <text evidence="3">The sequence shown here is derived from an EMBL/GenBank/DDBJ whole genome shotgun (WGS) entry which is preliminary data.</text>
</comment>
<evidence type="ECO:0000313" key="4">
    <source>
        <dbReference type="Proteomes" id="UP000018419"/>
    </source>
</evidence>
<dbReference type="Gene3D" id="3.40.50.300">
    <property type="entry name" value="P-loop containing nucleotide triphosphate hydrolases"/>
    <property type="match status" value="1"/>
</dbReference>
<reference evidence="3 4" key="1">
    <citation type="submission" date="2009-07" db="EMBL/GenBank/DDBJ databases">
        <authorList>
            <person name="Madupu R."/>
            <person name="Durkin A.S."/>
            <person name="Torralba M."/>
            <person name="Methe B."/>
            <person name="Sutton G.G."/>
            <person name="Strausberg R.L."/>
            <person name="Nelson K.E."/>
        </authorList>
    </citation>
    <scope>NUCLEOTIDE SEQUENCE [LARGE SCALE GENOMIC DNA]</scope>
    <source>
        <strain evidence="3 4">SK82</strain>
    </source>
</reference>
<feature type="domain" description="Rad50/SbcC-type AAA" evidence="2">
    <location>
        <begin position="11"/>
        <end position="322"/>
    </location>
</feature>
<organism evidence="3 4">
    <name type="scientific">Acinetobacter radioresistens SK82</name>
    <dbReference type="NCBI Taxonomy" id="596318"/>
    <lineage>
        <taxon>Bacteria</taxon>
        <taxon>Pseudomonadati</taxon>
        <taxon>Pseudomonadota</taxon>
        <taxon>Gammaproteobacteria</taxon>
        <taxon>Moraxellales</taxon>
        <taxon>Moraxellaceae</taxon>
        <taxon>Acinetobacter</taxon>
    </lineage>
</organism>
<gene>
    <name evidence="3" type="ORF">ACIRA0001_0890</name>
</gene>
<dbReference type="EMBL" id="ACVR01000051">
    <property type="protein sequence ID" value="EET82096.1"/>
    <property type="molecule type" value="Genomic_DNA"/>
</dbReference>
<feature type="coiled-coil region" evidence="1">
    <location>
        <begin position="192"/>
        <end position="219"/>
    </location>
</feature>
<dbReference type="InterPro" id="IPR038729">
    <property type="entry name" value="Rad50/SbcC_AAA"/>
</dbReference>
<sequence length="331" mass="38821">MKKAALIIERLIVHNFMEEVACDLKFKKGLNIISGENSSGKSTILDFIAYTLGAENIKFKKAAKQCTNSFIQVNIFNQKITLMRKVNEKSQSGLSVFFGSYDESIKMPNKGWMNFPYKNSQEKFSFSKLIFEYLNYPMPLAEDSLITMNQILRVVYADQMYTHPIFRFEKWDSSEKRAAIRDFIFGIFEDELYDLQITLKNLKKELETKNIEYKSIKGLVERTHGQLSIDEIQDKILTKTKVKARLINEIEHYENIFNQHKIDIPSQITQQELLKIELESLNTEIIEIENQSRSLQYDIVDSENFIKELNQRNTDIQNAKNTQQQIQNFKF</sequence>